<organism evidence="1 2">
    <name type="scientific">Trichinella spiralis</name>
    <name type="common">Trichina worm</name>
    <dbReference type="NCBI Taxonomy" id="6334"/>
    <lineage>
        <taxon>Eukaryota</taxon>
        <taxon>Metazoa</taxon>
        <taxon>Ecdysozoa</taxon>
        <taxon>Nematoda</taxon>
        <taxon>Enoplea</taxon>
        <taxon>Dorylaimia</taxon>
        <taxon>Trichinellida</taxon>
        <taxon>Trichinellidae</taxon>
        <taxon>Trichinella</taxon>
    </lineage>
</organism>
<dbReference type="EMBL" id="JYDH01004869">
    <property type="protein sequence ID" value="KRY03762.1"/>
    <property type="molecule type" value="Genomic_DNA"/>
</dbReference>
<reference evidence="1 2" key="1">
    <citation type="submission" date="2015-01" db="EMBL/GenBank/DDBJ databases">
        <title>Evolution of Trichinella species and genotypes.</title>
        <authorList>
            <person name="Korhonen P.K."/>
            <person name="Edoardo P."/>
            <person name="Giuseppe L.R."/>
            <person name="Gasser R.B."/>
        </authorList>
    </citation>
    <scope>NUCLEOTIDE SEQUENCE [LARGE SCALE GENOMIC DNA]</scope>
    <source>
        <strain evidence="1">ISS3</strain>
    </source>
</reference>
<comment type="caution">
    <text evidence="1">The sequence shown here is derived from an EMBL/GenBank/DDBJ whole genome shotgun (WGS) entry which is preliminary data.</text>
</comment>
<name>A0A0V0YTZ8_TRISP</name>
<dbReference type="InParanoid" id="A0A0V0YTZ8"/>
<evidence type="ECO:0000313" key="1">
    <source>
        <dbReference type="EMBL" id="KRY03762.1"/>
    </source>
</evidence>
<accession>A0A0V0YTZ8</accession>
<protein>
    <submittedName>
        <fullName evidence="1">Uncharacterized protein</fullName>
    </submittedName>
</protein>
<dbReference type="Proteomes" id="UP000054776">
    <property type="component" value="Unassembled WGS sequence"/>
</dbReference>
<keyword evidence="2" id="KW-1185">Reference proteome</keyword>
<dbReference type="AlphaFoldDB" id="A0A0V0YTZ8"/>
<dbReference type="OrthoDB" id="5920737at2759"/>
<sequence>MPETDITSPKLTLASEVTAIDVDQPNIVGPISEEKVEKPVTEAEPK</sequence>
<gene>
    <name evidence="1" type="ORF">T01_5313</name>
</gene>
<feature type="non-terminal residue" evidence="1">
    <location>
        <position position="46"/>
    </location>
</feature>
<evidence type="ECO:0000313" key="2">
    <source>
        <dbReference type="Proteomes" id="UP000054776"/>
    </source>
</evidence>
<proteinExistence type="predicted"/>